<sequence length="159" mass="17789">MDEEKLKKAAGLLKEASDMLLTVETSTSTSYGTDSSDSSTMRPAITTPIAETLARARSMMNTSSSRGLYRRLNRNERLRATAESATKNKTAKKTKNIEKRPFEFALLRAISEESDEEDEVETLKKEKIVERGMVVLNEDDSELCVRGKIVSSSNRNTVY</sequence>
<proteinExistence type="predicted"/>
<name>A0ABN8PIQ2_9CNID</name>
<dbReference type="EMBL" id="CALNXK010000074">
    <property type="protein sequence ID" value="CAH3144781.1"/>
    <property type="molecule type" value="Genomic_DNA"/>
</dbReference>
<evidence type="ECO:0000256" key="1">
    <source>
        <dbReference type="SAM" id="MobiDB-lite"/>
    </source>
</evidence>
<keyword evidence="3" id="KW-1185">Reference proteome</keyword>
<feature type="region of interest" description="Disordered" evidence="1">
    <location>
        <begin position="60"/>
        <end position="94"/>
    </location>
</feature>
<accession>A0ABN8PIQ2</accession>
<comment type="caution">
    <text evidence="2">The sequence shown here is derived from an EMBL/GenBank/DDBJ whole genome shotgun (WGS) entry which is preliminary data.</text>
</comment>
<gene>
    <name evidence="2" type="ORF">PLOB_00044119</name>
</gene>
<evidence type="ECO:0000313" key="3">
    <source>
        <dbReference type="Proteomes" id="UP001159405"/>
    </source>
</evidence>
<protein>
    <submittedName>
        <fullName evidence="2">Uncharacterized protein</fullName>
    </submittedName>
</protein>
<dbReference type="Proteomes" id="UP001159405">
    <property type="component" value="Unassembled WGS sequence"/>
</dbReference>
<organism evidence="2 3">
    <name type="scientific">Porites lobata</name>
    <dbReference type="NCBI Taxonomy" id="104759"/>
    <lineage>
        <taxon>Eukaryota</taxon>
        <taxon>Metazoa</taxon>
        <taxon>Cnidaria</taxon>
        <taxon>Anthozoa</taxon>
        <taxon>Hexacorallia</taxon>
        <taxon>Scleractinia</taxon>
        <taxon>Fungiina</taxon>
        <taxon>Poritidae</taxon>
        <taxon>Porites</taxon>
    </lineage>
</organism>
<reference evidence="2 3" key="1">
    <citation type="submission" date="2022-05" db="EMBL/GenBank/DDBJ databases">
        <authorList>
            <consortium name="Genoscope - CEA"/>
            <person name="William W."/>
        </authorList>
    </citation>
    <scope>NUCLEOTIDE SEQUENCE [LARGE SCALE GENOMIC DNA]</scope>
</reference>
<evidence type="ECO:0000313" key="2">
    <source>
        <dbReference type="EMBL" id="CAH3144781.1"/>
    </source>
</evidence>